<dbReference type="PROSITE" id="PS51898">
    <property type="entry name" value="TYR_RECOMBINASE"/>
    <property type="match status" value="1"/>
</dbReference>
<evidence type="ECO:0000256" key="4">
    <source>
        <dbReference type="ARBA" id="ARBA00023172"/>
    </source>
</evidence>
<evidence type="ECO:0000259" key="6">
    <source>
        <dbReference type="PROSITE" id="PS51898"/>
    </source>
</evidence>
<name>A0A1B2EKY2_9HYPH</name>
<evidence type="ECO:0000313" key="8">
    <source>
        <dbReference type="EMBL" id="ANY80640.1"/>
    </source>
</evidence>
<organism evidence="8">
    <name type="scientific">Microvirga ossetica</name>
    <dbReference type="NCBI Taxonomy" id="1882682"/>
    <lineage>
        <taxon>Bacteria</taxon>
        <taxon>Pseudomonadati</taxon>
        <taxon>Pseudomonadota</taxon>
        <taxon>Alphaproteobacteria</taxon>
        <taxon>Hyphomicrobiales</taxon>
        <taxon>Methylobacteriaceae</taxon>
        <taxon>Microvirga</taxon>
    </lineage>
</organism>
<dbReference type="InterPro" id="IPR044068">
    <property type="entry name" value="CB"/>
</dbReference>
<dbReference type="GO" id="GO:0006310">
    <property type="term" value="P:DNA recombination"/>
    <property type="evidence" value="ECO:0007669"/>
    <property type="project" value="UniProtKB-KW"/>
</dbReference>
<feature type="domain" description="Core-binding (CB)" evidence="7">
    <location>
        <begin position="37"/>
        <end position="117"/>
    </location>
</feature>
<keyword evidence="2" id="KW-0229">DNA integration</keyword>
<dbReference type="InterPro" id="IPR038488">
    <property type="entry name" value="Integrase_DNA-bd_sf"/>
</dbReference>
<protein>
    <recommendedName>
        <fullName evidence="9">Integrase</fullName>
    </recommendedName>
</protein>
<gene>
    <name evidence="8" type="ORF">BB934_22395</name>
</gene>
<evidence type="ECO:0000256" key="2">
    <source>
        <dbReference type="ARBA" id="ARBA00022908"/>
    </source>
</evidence>
<dbReference type="AlphaFoldDB" id="A0A1B2EKY2"/>
<keyword evidence="4" id="KW-0233">DNA recombination</keyword>
<dbReference type="Pfam" id="PF22022">
    <property type="entry name" value="Phage_int_M"/>
    <property type="match status" value="1"/>
</dbReference>
<dbReference type="InterPro" id="IPR013762">
    <property type="entry name" value="Integrase-like_cat_sf"/>
</dbReference>
<dbReference type="InterPro" id="IPR002104">
    <property type="entry name" value="Integrase_catalytic"/>
</dbReference>
<dbReference type="InterPro" id="IPR050808">
    <property type="entry name" value="Phage_Integrase"/>
</dbReference>
<feature type="domain" description="Tyr recombinase" evidence="6">
    <location>
        <begin position="149"/>
        <end position="324"/>
    </location>
</feature>
<evidence type="ECO:0000256" key="1">
    <source>
        <dbReference type="ARBA" id="ARBA00008857"/>
    </source>
</evidence>
<dbReference type="Gene3D" id="3.30.160.390">
    <property type="entry name" value="Integrase, DNA-binding domain"/>
    <property type="match status" value="1"/>
</dbReference>
<proteinExistence type="inferred from homology"/>
<dbReference type="GO" id="GO:0003677">
    <property type="term" value="F:DNA binding"/>
    <property type="evidence" value="ECO:0007669"/>
    <property type="project" value="UniProtKB-UniRule"/>
</dbReference>
<evidence type="ECO:0000256" key="3">
    <source>
        <dbReference type="ARBA" id="ARBA00023125"/>
    </source>
</evidence>
<dbReference type="PANTHER" id="PTHR30629:SF2">
    <property type="entry name" value="PROPHAGE INTEGRASE INTS-RELATED"/>
    <property type="match status" value="1"/>
</dbReference>
<dbReference type="RefSeq" id="WP_237050058.1">
    <property type="nucleotide sequence ID" value="NZ_CP016616.1"/>
</dbReference>
<dbReference type="PANTHER" id="PTHR30629">
    <property type="entry name" value="PROPHAGE INTEGRASE"/>
    <property type="match status" value="1"/>
</dbReference>
<reference evidence="8" key="1">
    <citation type="submission" date="2016-07" db="EMBL/GenBank/DDBJ databases">
        <title>Microvirga ossetica sp. nov. a new species of rhizobia isolated from root nodules of the legume species Vicia alpestris Steven originated from North Ossetia region in the Caucasus.</title>
        <authorList>
            <person name="Safronova V.I."/>
            <person name="Kuznetsova I.G."/>
            <person name="Sazanova A.L."/>
            <person name="Belimov A."/>
            <person name="Andronov E."/>
            <person name="Osledkin Y.S."/>
            <person name="Onishchuk O.P."/>
            <person name="Kurchak O.N."/>
            <person name="Shaposhnikov A.I."/>
            <person name="Willems A."/>
            <person name="Tikhonovich I.A."/>
        </authorList>
    </citation>
    <scope>NUCLEOTIDE SEQUENCE [LARGE SCALE GENOMIC DNA]</scope>
    <source>
        <strain evidence="8">V5/3M</strain>
    </source>
</reference>
<dbReference type="KEGG" id="moc:BB934_22395"/>
<dbReference type="InterPro" id="IPR011010">
    <property type="entry name" value="DNA_brk_join_enz"/>
</dbReference>
<dbReference type="SUPFAM" id="SSF56349">
    <property type="entry name" value="DNA breaking-rejoining enzymes"/>
    <property type="match status" value="1"/>
</dbReference>
<dbReference type="Gene3D" id="1.10.150.130">
    <property type="match status" value="1"/>
</dbReference>
<dbReference type="Pfam" id="PF00589">
    <property type="entry name" value="Phage_integrase"/>
    <property type="match status" value="1"/>
</dbReference>
<dbReference type="PROSITE" id="PS51900">
    <property type="entry name" value="CB"/>
    <property type="match status" value="1"/>
</dbReference>
<sequence>MSLAQAREKAAAARALLAQGRNPLEEKAKAVNATTVPTFAEVADAFIAAREPSWRSTKHARQWEMTLTRYCAAIRDTPVDQVTTADVLSVLTPLWNTRPETGSRLRGRVEAILDASRAAGHIAGPWNNPAAWRGHLAHILPKPRKLVRGHHAALPYADVPDFLAELRQRRSTAAKALEFTILTAARTGEALGMTWGEIDWDRTLWIVPKSRMKSGRQHTVPLSGPALAVLREMQGIRGENSEFVFPGLRCGKPLSNMGMEMLLRRMGRDSITVHGFRSSFRDWAAECTSTPNHVAEMALAHVVASATERAYRRGDLLEQRRALMDAWAAFVEGDRDTVVPFSVRSRGGSPPP</sequence>
<dbReference type="InterPro" id="IPR053876">
    <property type="entry name" value="Phage_int_M"/>
</dbReference>
<keyword evidence="3 5" id="KW-0238">DNA-binding</keyword>
<evidence type="ECO:0008006" key="9">
    <source>
        <dbReference type="Google" id="ProtNLM"/>
    </source>
</evidence>
<evidence type="ECO:0000259" key="7">
    <source>
        <dbReference type="PROSITE" id="PS51900"/>
    </source>
</evidence>
<comment type="similarity">
    <text evidence="1">Belongs to the 'phage' integrase family.</text>
</comment>
<dbReference type="GO" id="GO:0015074">
    <property type="term" value="P:DNA integration"/>
    <property type="evidence" value="ECO:0007669"/>
    <property type="project" value="UniProtKB-KW"/>
</dbReference>
<accession>A0A1B2EKY2</accession>
<dbReference type="CDD" id="cd00801">
    <property type="entry name" value="INT_P4_C"/>
    <property type="match status" value="1"/>
</dbReference>
<dbReference type="Gene3D" id="1.10.443.10">
    <property type="entry name" value="Intergrase catalytic core"/>
    <property type="match status" value="1"/>
</dbReference>
<evidence type="ECO:0000256" key="5">
    <source>
        <dbReference type="PROSITE-ProRule" id="PRU01248"/>
    </source>
</evidence>
<dbReference type="EMBL" id="CP016616">
    <property type="protein sequence ID" value="ANY80640.1"/>
    <property type="molecule type" value="Genomic_DNA"/>
</dbReference>
<dbReference type="InterPro" id="IPR010998">
    <property type="entry name" value="Integrase_recombinase_N"/>
</dbReference>